<keyword evidence="1" id="KW-0597">Phosphoprotein</keyword>
<organism evidence="3 4">
    <name type="scientific">Aequorivita vitellina</name>
    <dbReference type="NCBI Taxonomy" id="2874475"/>
    <lineage>
        <taxon>Bacteria</taxon>
        <taxon>Pseudomonadati</taxon>
        <taxon>Bacteroidota</taxon>
        <taxon>Flavobacteriia</taxon>
        <taxon>Flavobacteriales</taxon>
        <taxon>Flavobacteriaceae</taxon>
        <taxon>Aequorivita</taxon>
    </lineage>
</organism>
<gene>
    <name evidence="3" type="ORF">K8089_12580</name>
</gene>
<accession>A0A9X1QY15</accession>
<proteinExistence type="predicted"/>
<dbReference type="InterPro" id="IPR052893">
    <property type="entry name" value="TCS_response_regulator"/>
</dbReference>
<dbReference type="InterPro" id="IPR001789">
    <property type="entry name" value="Sig_transdc_resp-reg_receiver"/>
</dbReference>
<dbReference type="Proteomes" id="UP001139461">
    <property type="component" value="Unassembled WGS sequence"/>
</dbReference>
<protein>
    <submittedName>
        <fullName evidence="3">Response regulator</fullName>
    </submittedName>
</protein>
<name>A0A9X1QY15_9FLAO</name>
<evidence type="ECO:0000313" key="4">
    <source>
        <dbReference type="Proteomes" id="UP001139461"/>
    </source>
</evidence>
<dbReference type="Gene3D" id="3.40.50.2300">
    <property type="match status" value="1"/>
</dbReference>
<feature type="domain" description="Response regulatory" evidence="2">
    <location>
        <begin position="6"/>
        <end position="134"/>
    </location>
</feature>
<dbReference type="AlphaFoldDB" id="A0A9X1QY15"/>
<evidence type="ECO:0000313" key="3">
    <source>
        <dbReference type="EMBL" id="MCG2419859.1"/>
    </source>
</evidence>
<dbReference type="PANTHER" id="PTHR44520">
    <property type="entry name" value="RESPONSE REGULATOR RCP1-RELATED"/>
    <property type="match status" value="1"/>
</dbReference>
<dbReference type="PANTHER" id="PTHR44520:SF2">
    <property type="entry name" value="RESPONSE REGULATOR RCP1"/>
    <property type="match status" value="1"/>
</dbReference>
<dbReference type="InterPro" id="IPR011006">
    <property type="entry name" value="CheY-like_superfamily"/>
</dbReference>
<comment type="caution">
    <text evidence="3">The sequence shown here is derived from an EMBL/GenBank/DDBJ whole genome shotgun (WGS) entry which is preliminary data.</text>
</comment>
<dbReference type="GO" id="GO:0000160">
    <property type="term" value="P:phosphorelay signal transduction system"/>
    <property type="evidence" value="ECO:0007669"/>
    <property type="project" value="InterPro"/>
</dbReference>
<dbReference type="RefSeq" id="WP_237603644.1">
    <property type="nucleotide sequence ID" value="NZ_JAIRBA010000027.1"/>
</dbReference>
<evidence type="ECO:0000256" key="1">
    <source>
        <dbReference type="PROSITE-ProRule" id="PRU00169"/>
    </source>
</evidence>
<keyword evidence="4" id="KW-1185">Reference proteome</keyword>
<evidence type="ECO:0000259" key="2">
    <source>
        <dbReference type="PROSITE" id="PS50110"/>
    </source>
</evidence>
<dbReference type="Pfam" id="PF00072">
    <property type="entry name" value="Response_reg"/>
    <property type="match status" value="1"/>
</dbReference>
<dbReference type="SUPFAM" id="SSF52172">
    <property type="entry name" value="CheY-like"/>
    <property type="match status" value="1"/>
</dbReference>
<reference evidence="3" key="1">
    <citation type="submission" date="2021-09" db="EMBL/GenBank/DDBJ databases">
        <title>Genome of Aequorivita sp. strain F47161.</title>
        <authorList>
            <person name="Wang Y."/>
        </authorList>
    </citation>
    <scope>NUCLEOTIDE SEQUENCE</scope>
    <source>
        <strain evidence="3">F47161</strain>
    </source>
</reference>
<dbReference type="EMBL" id="JAIRBA010000027">
    <property type="protein sequence ID" value="MCG2419859.1"/>
    <property type="molecule type" value="Genomic_DNA"/>
</dbReference>
<feature type="modified residue" description="4-aspartylphosphate" evidence="1">
    <location>
        <position position="64"/>
    </location>
</feature>
<dbReference type="PROSITE" id="PS50110">
    <property type="entry name" value="RESPONSE_REGULATORY"/>
    <property type="match status" value="1"/>
</dbReference>
<sequence length="138" mass="15885">MNLPNRFIVVDDDRISNLICELACRRFSSLPEIKTFLDPHEALSFIKDAYTNSQNSTPTMLFLDINMPVISGWDFLDIFNELPPHIRQQFSIYILTSSLEQRDVEKAEAHKYVKGLLSKPLSAETIEGIYSEDIFITK</sequence>